<feature type="transmembrane region" description="Helical" evidence="1">
    <location>
        <begin position="226"/>
        <end position="248"/>
    </location>
</feature>
<gene>
    <name evidence="2" type="ORF">CCMP2556_LOCUS31068</name>
</gene>
<evidence type="ECO:0000313" key="3">
    <source>
        <dbReference type="Proteomes" id="UP001642484"/>
    </source>
</evidence>
<comment type="caution">
    <text evidence="2">The sequence shown here is derived from an EMBL/GenBank/DDBJ whole genome shotgun (WGS) entry which is preliminary data.</text>
</comment>
<name>A0ABP0NI64_9DINO</name>
<dbReference type="Proteomes" id="UP001642484">
    <property type="component" value="Unassembled WGS sequence"/>
</dbReference>
<evidence type="ECO:0000313" key="2">
    <source>
        <dbReference type="EMBL" id="CAK9063186.1"/>
    </source>
</evidence>
<reference evidence="2 3" key="1">
    <citation type="submission" date="2024-02" db="EMBL/GenBank/DDBJ databases">
        <authorList>
            <person name="Chen Y."/>
            <person name="Shah S."/>
            <person name="Dougan E. K."/>
            <person name="Thang M."/>
            <person name="Chan C."/>
        </authorList>
    </citation>
    <scope>NUCLEOTIDE SEQUENCE [LARGE SCALE GENOMIC DNA]</scope>
</reference>
<accession>A0ABP0NI64</accession>
<evidence type="ECO:0000256" key="1">
    <source>
        <dbReference type="SAM" id="Phobius"/>
    </source>
</evidence>
<organism evidence="2 3">
    <name type="scientific">Durusdinium trenchii</name>
    <dbReference type="NCBI Taxonomy" id="1381693"/>
    <lineage>
        <taxon>Eukaryota</taxon>
        <taxon>Sar</taxon>
        <taxon>Alveolata</taxon>
        <taxon>Dinophyceae</taxon>
        <taxon>Suessiales</taxon>
        <taxon>Symbiodiniaceae</taxon>
        <taxon>Durusdinium</taxon>
    </lineage>
</organism>
<keyword evidence="1" id="KW-1133">Transmembrane helix</keyword>
<proteinExistence type="predicted"/>
<keyword evidence="3" id="KW-1185">Reference proteome</keyword>
<protein>
    <submittedName>
        <fullName evidence="2">Uncharacterized protein</fullName>
    </submittedName>
</protein>
<dbReference type="EMBL" id="CAXAMN010021766">
    <property type="protein sequence ID" value="CAK9063186.1"/>
    <property type="molecule type" value="Genomic_DNA"/>
</dbReference>
<sequence length="284" mass="32090">MSSLDESPSGRYPEGKLPCFLPEVRTFYDIVKYDYIGFHFLSDASWPSWAAQLQRQLTGITPQNSDSKDKIYNQIEKISSLSLATQPSLEERTSYSSMVTQVLPGSASAVAYDLDDLLEVCGLLGFAILSMRLGYFVKKNADVKLKVKQGEQAFPDDDEGHEVQVATDGMPWKLADRMDWVVIILGTPLIFIAQGQERFAHGAYMVLGWKGSKRSSTPQPQRYMRIVAYTAVQGVYAFVFIGVLRTIFDIAVTYISEMPKYHEQETYRTDALFTLDKFDHRKGT</sequence>
<keyword evidence="1" id="KW-0812">Transmembrane</keyword>
<keyword evidence="1" id="KW-0472">Membrane</keyword>